<evidence type="ECO:0000256" key="1">
    <source>
        <dbReference type="SAM" id="SignalP"/>
    </source>
</evidence>
<reference evidence="2 3" key="1">
    <citation type="journal article" date="2015" name="Genome Biol. Evol.">
        <title>Phylogenomic analyses indicate that early fungi evolved digesting cell walls of algal ancestors of land plants.</title>
        <authorList>
            <person name="Chang Y."/>
            <person name="Wang S."/>
            <person name="Sekimoto S."/>
            <person name="Aerts A.L."/>
            <person name="Choi C."/>
            <person name="Clum A."/>
            <person name="LaButti K.M."/>
            <person name="Lindquist E.A."/>
            <person name="Yee Ngan C."/>
            <person name="Ohm R.A."/>
            <person name="Salamov A.A."/>
            <person name="Grigoriev I.V."/>
            <person name="Spatafora J.W."/>
            <person name="Berbee M.L."/>
        </authorList>
    </citation>
    <scope>NUCLEOTIDE SEQUENCE [LARGE SCALE GENOMIC DNA]</scope>
    <source>
        <strain evidence="2 3">NRRL 1564</strain>
    </source>
</reference>
<name>A0A2G5B6J3_COERN</name>
<dbReference type="Proteomes" id="UP000242474">
    <property type="component" value="Unassembled WGS sequence"/>
</dbReference>
<organism evidence="2 3">
    <name type="scientific">Coemansia reversa (strain ATCC 12441 / NRRL 1564)</name>
    <dbReference type="NCBI Taxonomy" id="763665"/>
    <lineage>
        <taxon>Eukaryota</taxon>
        <taxon>Fungi</taxon>
        <taxon>Fungi incertae sedis</taxon>
        <taxon>Zoopagomycota</taxon>
        <taxon>Kickxellomycotina</taxon>
        <taxon>Kickxellomycetes</taxon>
        <taxon>Kickxellales</taxon>
        <taxon>Kickxellaceae</taxon>
        <taxon>Coemansia</taxon>
    </lineage>
</organism>
<evidence type="ECO:0000313" key="2">
    <source>
        <dbReference type="EMBL" id="PIA14337.1"/>
    </source>
</evidence>
<keyword evidence="1" id="KW-0732">Signal</keyword>
<evidence type="ECO:0008006" key="4">
    <source>
        <dbReference type="Google" id="ProtNLM"/>
    </source>
</evidence>
<accession>A0A2G5B6J3</accession>
<dbReference type="EMBL" id="KZ303519">
    <property type="protein sequence ID" value="PIA14337.1"/>
    <property type="molecule type" value="Genomic_DNA"/>
</dbReference>
<evidence type="ECO:0000313" key="3">
    <source>
        <dbReference type="Proteomes" id="UP000242474"/>
    </source>
</evidence>
<dbReference type="OrthoDB" id="5561496at2759"/>
<keyword evidence="3" id="KW-1185">Reference proteome</keyword>
<dbReference type="AlphaFoldDB" id="A0A2G5B6J3"/>
<protein>
    <recommendedName>
        <fullName evidence="4">Expansin-like EG45 domain-containing protein</fullName>
    </recommendedName>
</protein>
<feature type="chain" id="PRO_5013882132" description="Expansin-like EG45 domain-containing protein" evidence="1">
    <location>
        <begin position="20"/>
        <end position="251"/>
    </location>
</feature>
<proteinExistence type="predicted"/>
<sequence length="251" mass="26809">MHHPIVLVVLVALVTTALGNMYGRQSITPHDYQSLGNYLAASAPSCGYPYVTLDISRITAVQLMAVGSECGTCLRIEASPADYIEDGASVGLPAVAMASNFAATTTSFAQLPTTTVIEQRSLPTHSSIRRRSEDIRYVYVLAVDTGGRGLDLAQVSFTALFGQSMSPMEATWFPVDDKYCEDIWRNTTKKQLESPTEMSDIPVRKGRSIAPDGLGPVGNVVDIPISAAPQSTSHLAAVCAIALFVLKISAI</sequence>
<feature type="signal peptide" evidence="1">
    <location>
        <begin position="1"/>
        <end position="19"/>
    </location>
</feature>
<gene>
    <name evidence="2" type="ORF">COEREDRAFT_10534</name>
</gene>